<proteinExistence type="predicted"/>
<dbReference type="EMBL" id="CP000319">
    <property type="protein sequence ID" value="ABE63208.1"/>
    <property type="molecule type" value="Genomic_DNA"/>
</dbReference>
<dbReference type="KEGG" id="nha:Nham_2418"/>
<keyword evidence="1" id="KW-0472">Membrane</keyword>
<dbReference type="SUPFAM" id="SSF53300">
    <property type="entry name" value="vWA-like"/>
    <property type="match status" value="1"/>
</dbReference>
<dbReference type="InterPro" id="IPR028087">
    <property type="entry name" value="Tad_N"/>
</dbReference>
<dbReference type="RefSeq" id="WP_011510881.1">
    <property type="nucleotide sequence ID" value="NC_007964.1"/>
</dbReference>
<dbReference type="HOGENOM" id="CLU_026005_0_0_5"/>
<gene>
    <name evidence="3" type="ordered locus">Nham_2418</name>
</gene>
<sequence>MSATSIRERIRSSAVRFGQDLRGNIAPIFAIALLPMLGFVGAAVDYTRANAARSSMQAAMDSAALMVAKDANAASPQMTADQVTAAAQKYFNALYHNTDAQGASVSAVYTPYNNGTPATVVLSGSGNVQTDFMKVVGFPQISFKTNSTATWGNTKLRVAMALDVTGSMSSAGKLVQMKIAAKKLIDTLKASATAEGDVYISIIPFNVMVNVGANNNTASWLEWEDGSYDNSSSNYGSCSGSGKSKPNTKSSCIAAGKTWTPKNISSWKGCVTDRGPVSKPGSGDYDTTKDEPVASTPYTLYLARNYSTCPSSILPMTSAYDSKESDSSTDDSTLKGKINNLVANGATNQAIAMQMAWMMLQPTAPFPAPAKDEKYKYTDAIILLSDGLNTQDRWYGNGSDWSSQVDTRQALLCNNIKNDPISKTDPTRRTRIYTIQVNTDGDPESTVLKNCATDGFFPTSTASGIASAFAQIGASLSQLRIAK</sequence>
<evidence type="ECO:0000313" key="4">
    <source>
        <dbReference type="Proteomes" id="UP000001953"/>
    </source>
</evidence>
<evidence type="ECO:0000259" key="2">
    <source>
        <dbReference type="Pfam" id="PF13400"/>
    </source>
</evidence>
<dbReference type="eggNOG" id="COG4961">
    <property type="taxonomic scope" value="Bacteria"/>
</dbReference>
<dbReference type="AlphaFoldDB" id="Q1QKN9"/>
<name>Q1QKN9_NITHX</name>
<evidence type="ECO:0000313" key="3">
    <source>
        <dbReference type="EMBL" id="ABE63208.1"/>
    </source>
</evidence>
<keyword evidence="1" id="KW-0812">Transmembrane</keyword>
<keyword evidence="1" id="KW-1133">Transmembrane helix</keyword>
<protein>
    <recommendedName>
        <fullName evidence="2">Putative Flp pilus-assembly TadG-like N-terminal domain-containing protein</fullName>
    </recommendedName>
</protein>
<dbReference type="Proteomes" id="UP000001953">
    <property type="component" value="Chromosome"/>
</dbReference>
<dbReference type="OrthoDB" id="7522752at2"/>
<reference evidence="3 4" key="1">
    <citation type="submission" date="2006-03" db="EMBL/GenBank/DDBJ databases">
        <title>Complete sequence of chromosome of Nitrobacter hamburgensis X14.</title>
        <authorList>
            <consortium name="US DOE Joint Genome Institute"/>
            <person name="Copeland A."/>
            <person name="Lucas S."/>
            <person name="Lapidus A."/>
            <person name="Barry K."/>
            <person name="Detter J.C."/>
            <person name="Glavina del Rio T."/>
            <person name="Hammon N."/>
            <person name="Israni S."/>
            <person name="Dalin E."/>
            <person name="Tice H."/>
            <person name="Pitluck S."/>
            <person name="Chain P."/>
            <person name="Malfatti S."/>
            <person name="Shin M."/>
            <person name="Vergez L."/>
            <person name="Schmutz J."/>
            <person name="Larimer F."/>
            <person name="Land M."/>
            <person name="Hauser L."/>
            <person name="Kyrpides N."/>
            <person name="Ivanova N."/>
            <person name="Ward B."/>
            <person name="Arp D."/>
            <person name="Klotz M."/>
            <person name="Stein L."/>
            <person name="O'Mullan G."/>
            <person name="Starkenburg S."/>
            <person name="Sayavedra L."/>
            <person name="Poret-Peterson A.T."/>
            <person name="Gentry M.E."/>
            <person name="Bruce D."/>
            <person name="Richardson P."/>
        </authorList>
    </citation>
    <scope>NUCLEOTIDE SEQUENCE [LARGE SCALE GENOMIC DNA]</scope>
    <source>
        <strain evidence="4">DSM 10229 / NCIMB 13809 / X14</strain>
    </source>
</reference>
<feature type="domain" description="Putative Flp pilus-assembly TadG-like N-terminal" evidence="2">
    <location>
        <begin position="23"/>
        <end position="69"/>
    </location>
</feature>
<dbReference type="InterPro" id="IPR036465">
    <property type="entry name" value="vWFA_dom_sf"/>
</dbReference>
<dbReference type="Gene3D" id="3.40.50.410">
    <property type="entry name" value="von Willebrand factor, type A domain"/>
    <property type="match status" value="1"/>
</dbReference>
<keyword evidence="4" id="KW-1185">Reference proteome</keyword>
<evidence type="ECO:0000256" key="1">
    <source>
        <dbReference type="SAM" id="Phobius"/>
    </source>
</evidence>
<organism evidence="3 4">
    <name type="scientific">Nitrobacter hamburgensis (strain DSM 10229 / NCIMB 13809 / X14)</name>
    <dbReference type="NCBI Taxonomy" id="323097"/>
    <lineage>
        <taxon>Bacteria</taxon>
        <taxon>Pseudomonadati</taxon>
        <taxon>Pseudomonadota</taxon>
        <taxon>Alphaproteobacteria</taxon>
        <taxon>Hyphomicrobiales</taxon>
        <taxon>Nitrobacteraceae</taxon>
        <taxon>Nitrobacter</taxon>
    </lineage>
</organism>
<dbReference type="STRING" id="323097.Nham_2418"/>
<feature type="transmembrane region" description="Helical" evidence="1">
    <location>
        <begin position="21"/>
        <end position="44"/>
    </location>
</feature>
<dbReference type="Pfam" id="PF13400">
    <property type="entry name" value="Tad"/>
    <property type="match status" value="1"/>
</dbReference>
<accession>Q1QKN9</accession>